<dbReference type="InterPro" id="IPR000683">
    <property type="entry name" value="Gfo/Idh/MocA-like_OxRdtase_N"/>
</dbReference>
<dbReference type="SUPFAM" id="SSF55347">
    <property type="entry name" value="Glyceraldehyde-3-phosphate dehydrogenase-like, C-terminal domain"/>
    <property type="match status" value="1"/>
</dbReference>
<dbReference type="Proteomes" id="UP000516404">
    <property type="component" value="Chromosome"/>
</dbReference>
<dbReference type="Gene3D" id="3.40.50.720">
    <property type="entry name" value="NAD(P)-binding Rossmann-like Domain"/>
    <property type="match status" value="1"/>
</dbReference>
<dbReference type="Pfam" id="PF22725">
    <property type="entry name" value="GFO_IDH_MocA_C3"/>
    <property type="match status" value="1"/>
</dbReference>
<dbReference type="EMBL" id="CP061539">
    <property type="protein sequence ID" value="QNV37307.1"/>
    <property type="molecule type" value="Genomic_DNA"/>
</dbReference>
<proteinExistence type="predicted"/>
<evidence type="ECO:0000259" key="3">
    <source>
        <dbReference type="Pfam" id="PF22725"/>
    </source>
</evidence>
<dbReference type="KEGG" id="rter:IDM49_08675"/>
<dbReference type="PANTHER" id="PTHR43054">
    <property type="match status" value="1"/>
</dbReference>
<keyword evidence="1" id="KW-0520">NAD</keyword>
<dbReference type="AlphaFoldDB" id="A0A7H2BCB1"/>
<protein>
    <submittedName>
        <fullName evidence="4">Gfo/Idh/MocA family oxidoreductase</fullName>
    </submittedName>
</protein>
<evidence type="ECO:0000256" key="1">
    <source>
        <dbReference type="ARBA" id="ARBA00023027"/>
    </source>
</evidence>
<evidence type="ECO:0000313" key="4">
    <source>
        <dbReference type="EMBL" id="QNV37307.1"/>
    </source>
</evidence>
<dbReference type="RefSeq" id="WP_190724215.1">
    <property type="nucleotide sequence ID" value="NZ_CP061539.1"/>
</dbReference>
<evidence type="ECO:0000259" key="2">
    <source>
        <dbReference type="Pfam" id="PF01408"/>
    </source>
</evidence>
<reference evidence="4 5" key="1">
    <citation type="submission" date="2020-09" db="EMBL/GenBank/DDBJ databases">
        <title>Investigation of environmental microbes.</title>
        <authorList>
            <person name="Ou Y."/>
            <person name="Kang Q."/>
        </authorList>
    </citation>
    <scope>NUCLEOTIDE SEQUENCE [LARGE SCALE GENOMIC DNA]</scope>
    <source>
        <strain evidence="4 5">KJZ-14</strain>
    </source>
</reference>
<gene>
    <name evidence="4" type="ORF">IDM49_08675</name>
</gene>
<keyword evidence="5" id="KW-1185">Reference proteome</keyword>
<evidence type="ECO:0000313" key="5">
    <source>
        <dbReference type="Proteomes" id="UP000516404"/>
    </source>
</evidence>
<dbReference type="Pfam" id="PF01408">
    <property type="entry name" value="GFO_IDH_MocA"/>
    <property type="match status" value="1"/>
</dbReference>
<accession>A0A7H2BCB1</accession>
<feature type="domain" description="Gfo/Idh/MocA-like oxidoreductase N-terminal" evidence="2">
    <location>
        <begin position="3"/>
        <end position="117"/>
    </location>
</feature>
<dbReference type="InterPro" id="IPR036291">
    <property type="entry name" value="NAD(P)-bd_dom_sf"/>
</dbReference>
<organism evidence="4 5">
    <name type="scientific">Rothia terrae</name>
    <dbReference type="NCBI Taxonomy" id="396015"/>
    <lineage>
        <taxon>Bacteria</taxon>
        <taxon>Bacillati</taxon>
        <taxon>Actinomycetota</taxon>
        <taxon>Actinomycetes</taxon>
        <taxon>Micrococcales</taxon>
        <taxon>Micrococcaceae</taxon>
        <taxon>Rothia</taxon>
    </lineage>
</organism>
<dbReference type="SUPFAM" id="SSF51735">
    <property type="entry name" value="NAD(P)-binding Rossmann-fold domains"/>
    <property type="match status" value="1"/>
</dbReference>
<dbReference type="Gene3D" id="3.30.360.10">
    <property type="entry name" value="Dihydrodipicolinate Reductase, domain 2"/>
    <property type="match status" value="1"/>
</dbReference>
<sequence>MLRLGVIGTGMISEQFIRASHGVFKVIAVASRREESARQLLNNTGMTDARWVASMEELVTEPLDLIYIASPNSLHAQHALTAIKAGINVIVEKPAFWNPAQWEDVFSAADEHGVLVFEAARNVYEPGFAAVAQAVQEREVTSASFTFAQYSSRWDAVLTGDVPNIFSLDFGGGALVDLGVYTVYAAVAWFGEPTGVTYMPSLAPTGVDAHGTLVLSYPGFDVSIRIAKDFASSLPSEIYCGRERLIFDGVQDIRAVHSVQGEETSRVFEVGTTDPQPLHQLMRYEVEAISSLISSHLAGGLSNGQRASYLRLTELSRVVNKVCTKARHDAGIFFTGESETAEIL</sequence>
<dbReference type="InterPro" id="IPR055170">
    <property type="entry name" value="GFO_IDH_MocA-like_dom"/>
</dbReference>
<dbReference type="PANTHER" id="PTHR43054:SF1">
    <property type="entry name" value="SCYLLO-INOSITOL 2-DEHYDROGENASE (NADP(+)) IOLU"/>
    <property type="match status" value="1"/>
</dbReference>
<name>A0A7H2BCB1_9MICC</name>
<dbReference type="GO" id="GO:0000166">
    <property type="term" value="F:nucleotide binding"/>
    <property type="evidence" value="ECO:0007669"/>
    <property type="project" value="InterPro"/>
</dbReference>
<dbReference type="GeneID" id="96624314"/>
<feature type="domain" description="GFO/IDH/MocA-like oxidoreductase" evidence="3">
    <location>
        <begin position="131"/>
        <end position="227"/>
    </location>
</feature>